<dbReference type="SUPFAM" id="SSF51735">
    <property type="entry name" value="NAD(P)-binding Rossmann-fold domains"/>
    <property type="match status" value="1"/>
</dbReference>
<dbReference type="Gene3D" id="3.40.50.720">
    <property type="entry name" value="NAD(P)-binding Rossmann-like Domain"/>
    <property type="match status" value="2"/>
</dbReference>
<dbReference type="EMBL" id="FWFG01000012">
    <property type="protein sequence ID" value="SLM88131.1"/>
    <property type="molecule type" value="Genomic_DNA"/>
</dbReference>
<evidence type="ECO:0000313" key="5">
    <source>
        <dbReference type="Proteomes" id="UP000195981"/>
    </source>
</evidence>
<feature type="domain" description="D-isomer specific 2-hydroxyacid dehydrogenase NAD-binding" evidence="3">
    <location>
        <begin position="101"/>
        <end position="284"/>
    </location>
</feature>
<dbReference type="RefSeq" id="WP_087101874.1">
    <property type="nucleotide sequence ID" value="NZ_FWFG01000012.1"/>
</dbReference>
<sequence length="311" mass="32302">MRKILLPDTLTDTPALPAGWEAAVIDARAEIPAEHRDAELLVVWGASRAHLASAARDLPRLRLVQSLAAGIEGILAAGFRDDVEIRSGAGLHSPTVTEHTIGLLLALVRSLPESLEAQHRGQWASHLGGLRELHPEGQLTTLLGARVLIWGFGDIGRTLAPILAALGAQVRGAARTAGERGGFEVIATEDVPSALPDTDVLIDILPATEQTRHAVDAAVLAALPDHALVVNVGRGATLDQDALRAALEAGTIGGAALDVTDPEPLPEGDPLWSAPRLIITPHAAGGRPVGAAARIEEALRDLDGAPPATEA</sequence>
<dbReference type="SUPFAM" id="SSF52283">
    <property type="entry name" value="Formate/glycerate dehydrogenase catalytic domain-like"/>
    <property type="match status" value="1"/>
</dbReference>
<keyword evidence="1 4" id="KW-0560">Oxidoreductase</keyword>
<dbReference type="InterPro" id="IPR006140">
    <property type="entry name" value="D-isomer_DH_NAD-bd"/>
</dbReference>
<keyword evidence="5" id="KW-1185">Reference proteome</keyword>
<evidence type="ECO:0000313" key="4">
    <source>
        <dbReference type="EMBL" id="SLM88131.1"/>
    </source>
</evidence>
<name>A0A1X6WTE1_9MICO</name>
<dbReference type="AlphaFoldDB" id="A0A1X6WTE1"/>
<dbReference type="OrthoDB" id="4324715at2"/>
<gene>
    <name evidence="4" type="ORF">FM110_01150</name>
</gene>
<dbReference type="GO" id="GO:0004617">
    <property type="term" value="F:phosphoglycerate dehydrogenase activity"/>
    <property type="evidence" value="ECO:0007669"/>
    <property type="project" value="UniProtKB-EC"/>
</dbReference>
<dbReference type="Pfam" id="PF02826">
    <property type="entry name" value="2-Hacid_dh_C"/>
    <property type="match status" value="1"/>
</dbReference>
<evidence type="ECO:0000259" key="3">
    <source>
        <dbReference type="Pfam" id="PF02826"/>
    </source>
</evidence>
<protein>
    <submittedName>
        <fullName evidence="4">D-3-phosphoglycerate dehydrogenase</fullName>
        <ecNumber evidence="4">1.1.1.95</ecNumber>
    </submittedName>
</protein>
<organism evidence="4 5">
    <name type="scientific">Brachybacterium nesterenkovii</name>
    <dbReference type="NCBI Taxonomy" id="47847"/>
    <lineage>
        <taxon>Bacteria</taxon>
        <taxon>Bacillati</taxon>
        <taxon>Actinomycetota</taxon>
        <taxon>Actinomycetes</taxon>
        <taxon>Micrococcales</taxon>
        <taxon>Dermabacteraceae</taxon>
        <taxon>Brachybacterium</taxon>
    </lineage>
</organism>
<dbReference type="PANTHER" id="PTHR43333">
    <property type="entry name" value="2-HACID_DH_C DOMAIN-CONTAINING PROTEIN"/>
    <property type="match status" value="1"/>
</dbReference>
<dbReference type="InterPro" id="IPR036291">
    <property type="entry name" value="NAD(P)-bd_dom_sf"/>
</dbReference>
<accession>A0A1X6WTE1</accession>
<keyword evidence="2" id="KW-0520">NAD</keyword>
<proteinExistence type="predicted"/>
<dbReference type="GO" id="GO:0051287">
    <property type="term" value="F:NAD binding"/>
    <property type="evidence" value="ECO:0007669"/>
    <property type="project" value="InterPro"/>
</dbReference>
<evidence type="ECO:0000256" key="1">
    <source>
        <dbReference type="ARBA" id="ARBA00023002"/>
    </source>
</evidence>
<evidence type="ECO:0000256" key="2">
    <source>
        <dbReference type="ARBA" id="ARBA00023027"/>
    </source>
</evidence>
<dbReference type="EC" id="1.1.1.95" evidence="4"/>
<dbReference type="Proteomes" id="UP000195981">
    <property type="component" value="Unassembled WGS sequence"/>
</dbReference>
<reference evidence="4" key="1">
    <citation type="submission" date="2017-02" db="EMBL/GenBank/DDBJ databases">
        <authorList>
            <person name="Peterson S.W."/>
        </authorList>
    </citation>
    <scope>NUCLEOTIDE SEQUENCE [LARGE SCALE GENOMIC DNA]</scope>
    <source>
        <strain evidence="4">CIP104813</strain>
    </source>
</reference>
<dbReference type="PANTHER" id="PTHR43333:SF1">
    <property type="entry name" value="D-ISOMER SPECIFIC 2-HYDROXYACID DEHYDROGENASE NAD-BINDING DOMAIN-CONTAINING PROTEIN"/>
    <property type="match status" value="1"/>
</dbReference>